<accession>A0A560JW97</accession>
<proteinExistence type="predicted"/>
<dbReference type="AlphaFoldDB" id="A0A560JW97"/>
<reference evidence="1 2" key="1">
    <citation type="submission" date="2019-06" db="EMBL/GenBank/DDBJ databases">
        <title>Genomic Encyclopedia of Type Strains, Phase IV (KMG-V): Genome sequencing to study the core and pangenomes of soil and plant-associated prokaryotes.</title>
        <authorList>
            <person name="Whitman W."/>
        </authorList>
    </citation>
    <scope>NUCLEOTIDE SEQUENCE [LARGE SCALE GENOMIC DNA]</scope>
    <source>
        <strain evidence="1 2">BR 12005</strain>
    </source>
</reference>
<dbReference type="EMBL" id="VITV01000004">
    <property type="protein sequence ID" value="TWB74989.1"/>
    <property type="molecule type" value="Genomic_DNA"/>
</dbReference>
<evidence type="ECO:0000313" key="2">
    <source>
        <dbReference type="Proteomes" id="UP000320516"/>
    </source>
</evidence>
<name>A0A560JW97_9PROT</name>
<comment type="caution">
    <text evidence="1">The sequence shown here is derived from an EMBL/GenBank/DDBJ whole genome shotgun (WGS) entry which is preliminary data.</text>
</comment>
<gene>
    <name evidence="1" type="ORF">FBZ87_10484</name>
</gene>
<dbReference type="Proteomes" id="UP000320516">
    <property type="component" value="Unassembled WGS sequence"/>
</dbReference>
<organism evidence="1 2">
    <name type="scientific">Nitrospirillum amazonense</name>
    <dbReference type="NCBI Taxonomy" id="28077"/>
    <lineage>
        <taxon>Bacteria</taxon>
        <taxon>Pseudomonadati</taxon>
        <taxon>Pseudomonadota</taxon>
        <taxon>Alphaproteobacteria</taxon>
        <taxon>Rhodospirillales</taxon>
        <taxon>Azospirillaceae</taxon>
        <taxon>Nitrospirillum</taxon>
    </lineage>
</organism>
<protein>
    <submittedName>
        <fullName evidence="1">Uncharacterized protein</fullName>
    </submittedName>
</protein>
<dbReference type="RefSeq" id="WP_145610546.1">
    <property type="nucleotide sequence ID" value="NZ_VITV01000004.1"/>
</dbReference>
<sequence length="124" mass="12872">MTVLEVAVYALVLTGGKTQFFCEQKGAAAAPVAASVVVECTNGLSATEEKGLIHYDNGVVVSRQPDGNLSFSNGITAHWGAGSWVQFSNGVSMRRVAGGNFRSSTGMLCEAGGTTKASCHKNED</sequence>
<evidence type="ECO:0000313" key="1">
    <source>
        <dbReference type="EMBL" id="TWB74989.1"/>
    </source>
</evidence>